<evidence type="ECO:0000313" key="2">
    <source>
        <dbReference type="Proteomes" id="UP000299102"/>
    </source>
</evidence>
<proteinExistence type="predicted"/>
<protein>
    <submittedName>
        <fullName evidence="1">Uncharacterized protein</fullName>
    </submittedName>
</protein>
<reference evidence="1 2" key="1">
    <citation type="journal article" date="2019" name="Commun. Biol.">
        <title>The bagworm genome reveals a unique fibroin gene that provides high tensile strength.</title>
        <authorList>
            <person name="Kono N."/>
            <person name="Nakamura H."/>
            <person name="Ohtoshi R."/>
            <person name="Tomita M."/>
            <person name="Numata K."/>
            <person name="Arakawa K."/>
        </authorList>
    </citation>
    <scope>NUCLEOTIDE SEQUENCE [LARGE SCALE GENOMIC DNA]</scope>
</reference>
<dbReference type="AlphaFoldDB" id="A0A4C1Y7H8"/>
<comment type="caution">
    <text evidence="1">The sequence shown here is derived from an EMBL/GenBank/DDBJ whole genome shotgun (WGS) entry which is preliminary data.</text>
</comment>
<organism evidence="1 2">
    <name type="scientific">Eumeta variegata</name>
    <name type="common">Bagworm moth</name>
    <name type="synonym">Eumeta japonica</name>
    <dbReference type="NCBI Taxonomy" id="151549"/>
    <lineage>
        <taxon>Eukaryota</taxon>
        <taxon>Metazoa</taxon>
        <taxon>Ecdysozoa</taxon>
        <taxon>Arthropoda</taxon>
        <taxon>Hexapoda</taxon>
        <taxon>Insecta</taxon>
        <taxon>Pterygota</taxon>
        <taxon>Neoptera</taxon>
        <taxon>Endopterygota</taxon>
        <taxon>Lepidoptera</taxon>
        <taxon>Glossata</taxon>
        <taxon>Ditrysia</taxon>
        <taxon>Tineoidea</taxon>
        <taxon>Psychidae</taxon>
        <taxon>Oiketicinae</taxon>
        <taxon>Eumeta</taxon>
    </lineage>
</organism>
<dbReference type="EMBL" id="BGZK01001077">
    <property type="protein sequence ID" value="GBP70507.1"/>
    <property type="molecule type" value="Genomic_DNA"/>
</dbReference>
<dbReference type="Proteomes" id="UP000299102">
    <property type="component" value="Unassembled WGS sequence"/>
</dbReference>
<gene>
    <name evidence="1" type="ORF">EVAR_61422_1</name>
</gene>
<dbReference type="OrthoDB" id="5988014at2759"/>
<evidence type="ECO:0000313" key="1">
    <source>
        <dbReference type="EMBL" id="GBP70507.1"/>
    </source>
</evidence>
<keyword evidence="2" id="KW-1185">Reference proteome</keyword>
<dbReference type="InterPro" id="IPR008996">
    <property type="entry name" value="IL1/FGF"/>
</dbReference>
<sequence>MKYHTLVEYGRKGAASAVVFRSVVICGAVPSMVRSVRLFSQCSHLYVNVLPNGTVMARSDGNDQRVLAGVERASPETGAFCSQGTK</sequence>
<accession>A0A4C1Y7H8</accession>
<name>A0A4C1Y7H8_EUMVA</name>
<dbReference type="SUPFAM" id="SSF50353">
    <property type="entry name" value="Cytokine"/>
    <property type="match status" value="1"/>
</dbReference>